<comment type="caution">
    <text evidence="1">The sequence shown here is derived from an EMBL/GenBank/DDBJ whole genome shotgun (WGS) entry which is preliminary data.</text>
</comment>
<dbReference type="EMBL" id="JAPWDO010000005">
    <property type="protein sequence ID" value="KAJ5471660.1"/>
    <property type="molecule type" value="Genomic_DNA"/>
</dbReference>
<proteinExistence type="predicted"/>
<dbReference type="AlphaFoldDB" id="A0A9W9WQ65"/>
<dbReference type="Proteomes" id="UP001147760">
    <property type="component" value="Unassembled WGS sequence"/>
</dbReference>
<reference evidence="1" key="1">
    <citation type="submission" date="2022-12" db="EMBL/GenBank/DDBJ databases">
        <authorList>
            <person name="Petersen C."/>
        </authorList>
    </citation>
    <scope>NUCLEOTIDE SEQUENCE</scope>
    <source>
        <strain evidence="1">IBT 17660</strain>
    </source>
</reference>
<dbReference type="OrthoDB" id="76567at2759"/>
<evidence type="ECO:0000313" key="1">
    <source>
        <dbReference type="EMBL" id="KAJ5471660.1"/>
    </source>
</evidence>
<gene>
    <name evidence="1" type="ORF">N7530_009017</name>
</gene>
<evidence type="ECO:0000313" key="2">
    <source>
        <dbReference type="Proteomes" id="UP001147760"/>
    </source>
</evidence>
<reference evidence="1" key="2">
    <citation type="journal article" date="2023" name="IMA Fungus">
        <title>Comparative genomic study of the Penicillium genus elucidates a diverse pangenome and 15 lateral gene transfer events.</title>
        <authorList>
            <person name="Petersen C."/>
            <person name="Sorensen T."/>
            <person name="Nielsen M.R."/>
            <person name="Sondergaard T.E."/>
            <person name="Sorensen J.L."/>
            <person name="Fitzpatrick D.A."/>
            <person name="Frisvad J.C."/>
            <person name="Nielsen K.L."/>
        </authorList>
    </citation>
    <scope>NUCLEOTIDE SEQUENCE</scope>
    <source>
        <strain evidence="1">IBT 17660</strain>
    </source>
</reference>
<protein>
    <submittedName>
        <fullName evidence="1">Uncharacterized protein</fullName>
    </submittedName>
</protein>
<accession>A0A9W9WQ65</accession>
<organism evidence="1 2">
    <name type="scientific">Penicillium desertorum</name>
    <dbReference type="NCBI Taxonomy" id="1303715"/>
    <lineage>
        <taxon>Eukaryota</taxon>
        <taxon>Fungi</taxon>
        <taxon>Dikarya</taxon>
        <taxon>Ascomycota</taxon>
        <taxon>Pezizomycotina</taxon>
        <taxon>Eurotiomycetes</taxon>
        <taxon>Eurotiomycetidae</taxon>
        <taxon>Eurotiales</taxon>
        <taxon>Aspergillaceae</taxon>
        <taxon>Penicillium</taxon>
    </lineage>
</organism>
<sequence>MAALSDYFSSYEGPIAKARQTNMSDMSDGSVSIDRECFSALPKDTLLFTGSSFRGIHEIHKIIKDPTIVLEVAVSEPYQKLRADANWWFANSQGAVKFVIIVTISQKKEEKKQLMITFEKIILDPAMSL</sequence>
<keyword evidence="2" id="KW-1185">Reference proteome</keyword>
<name>A0A9W9WQ65_9EURO</name>